<evidence type="ECO:0008006" key="4">
    <source>
        <dbReference type="Google" id="ProtNLM"/>
    </source>
</evidence>
<evidence type="ECO:0000256" key="1">
    <source>
        <dbReference type="SAM" id="MobiDB-lite"/>
    </source>
</evidence>
<proteinExistence type="predicted"/>
<protein>
    <recommendedName>
        <fullName evidence="4">DUF3811 domain-containing protein</fullName>
    </recommendedName>
</protein>
<dbReference type="RefSeq" id="WP_080860474.1">
    <property type="nucleotide sequence ID" value="NZ_CP077405.1"/>
</dbReference>
<dbReference type="AlphaFoldDB" id="A0A1V8NT95"/>
<feature type="region of interest" description="Disordered" evidence="1">
    <location>
        <begin position="60"/>
        <end position="86"/>
    </location>
</feature>
<sequence>MIQTGKLPALSPYEQFVLESLYRQAAAETGRLPDAQARQRIREGYIASLGKDIPQTRPYRRHKKAGDTEKSFHWQPCGPMRKIRPR</sequence>
<evidence type="ECO:0000313" key="3">
    <source>
        <dbReference type="Proteomes" id="UP000192573"/>
    </source>
</evidence>
<dbReference type="Proteomes" id="UP000192573">
    <property type="component" value="Unassembled WGS sequence"/>
</dbReference>
<accession>A0A1V8NT95</accession>
<dbReference type="EMBL" id="NAEW01000019">
    <property type="protein sequence ID" value="OQM39630.1"/>
    <property type="molecule type" value="Genomic_DNA"/>
</dbReference>
<name>A0A1V8NT95_CITBR</name>
<reference evidence="2 3" key="1">
    <citation type="submission" date="2017-03" db="EMBL/GenBank/DDBJ databases">
        <authorList>
            <person name="Afonso C.L."/>
            <person name="Miller P.J."/>
            <person name="Scott M.A."/>
            <person name="Spackman E."/>
            <person name="Goraichik I."/>
            <person name="Dimitrov K.M."/>
            <person name="Suarez D.L."/>
            <person name="Swayne D.E."/>
        </authorList>
    </citation>
    <scope>NUCLEOTIDE SEQUENCE [LARGE SCALE GENOMIC DNA]</scope>
    <source>
        <strain evidence="2 3">ATCC 51113</strain>
    </source>
</reference>
<comment type="caution">
    <text evidence="2">The sequence shown here is derived from an EMBL/GenBank/DDBJ whole genome shotgun (WGS) entry which is preliminary data.</text>
</comment>
<evidence type="ECO:0000313" key="2">
    <source>
        <dbReference type="EMBL" id="OQM39630.1"/>
    </source>
</evidence>
<gene>
    <name evidence="2" type="ORF">BZK42_23680</name>
</gene>
<organism evidence="2 3">
    <name type="scientific">Citrobacter braakii</name>
    <dbReference type="NCBI Taxonomy" id="57706"/>
    <lineage>
        <taxon>Bacteria</taxon>
        <taxon>Pseudomonadati</taxon>
        <taxon>Pseudomonadota</taxon>
        <taxon>Gammaproteobacteria</taxon>
        <taxon>Enterobacterales</taxon>
        <taxon>Enterobacteriaceae</taxon>
        <taxon>Citrobacter</taxon>
        <taxon>Citrobacter freundii complex</taxon>
    </lineage>
</organism>